<organism evidence="2 3">
    <name type="scientific">Paracoccus panacisoli</name>
    <dbReference type="NCBI Taxonomy" id="1510163"/>
    <lineage>
        <taxon>Bacteria</taxon>
        <taxon>Pseudomonadati</taxon>
        <taxon>Pseudomonadota</taxon>
        <taxon>Alphaproteobacteria</taxon>
        <taxon>Rhodobacterales</taxon>
        <taxon>Paracoccaceae</taxon>
        <taxon>Paracoccus</taxon>
    </lineage>
</organism>
<accession>A0ABV6T7Y3</accession>
<gene>
    <name evidence="2" type="ORF">ACFHYO_14870</name>
</gene>
<dbReference type="InterPro" id="IPR027417">
    <property type="entry name" value="P-loop_NTPase"/>
</dbReference>
<reference evidence="2 3" key="1">
    <citation type="submission" date="2024-09" db="EMBL/GenBank/DDBJ databases">
        <authorList>
            <person name="Sun Q."/>
            <person name="Mori K."/>
        </authorList>
    </citation>
    <scope>NUCLEOTIDE SEQUENCE [LARGE SCALE GENOMIC DNA]</scope>
    <source>
        <strain evidence="2 3">KCTC 42086</strain>
    </source>
</reference>
<comment type="caution">
    <text evidence="2">The sequence shown here is derived from an EMBL/GenBank/DDBJ whole genome shotgun (WGS) entry which is preliminary data.</text>
</comment>
<name>A0ABV6T7Y3_9RHOB</name>
<keyword evidence="3" id="KW-1185">Reference proteome</keyword>
<sequence length="259" mass="29012">MTPISSNLADQGTHEKQVRAMFPGAFEWRGTAPVYQTPLYILAFTNRSGSNLLADYLRQTGLMRGFGEGLNWDHIERDIARTPTASFPDYITQLAGPPGGTQSWGIKASWDQIVMLQRARIPAMFSGVRIIHTEREDILGQAISHWIAHQTNRWTSAHQETGVVPRFSLEGIEPILMDITRSNTLIKLVSAALGAPRHVVVYERLQDDPLGEVQRLGEAMDLDLGDWRPAAPRIARQRDETNAEFREACVRAWREAIGG</sequence>
<protein>
    <submittedName>
        <fullName evidence="2">Stf0 family sulfotransferase</fullName>
    </submittedName>
</protein>
<dbReference type="Proteomes" id="UP001589920">
    <property type="component" value="Unassembled WGS sequence"/>
</dbReference>
<feature type="domain" description="Sulphotransferase Stf0" evidence="1">
    <location>
        <begin position="40"/>
        <end position="245"/>
    </location>
</feature>
<dbReference type="SUPFAM" id="SSF52540">
    <property type="entry name" value="P-loop containing nucleoside triphosphate hydrolases"/>
    <property type="match status" value="1"/>
</dbReference>
<dbReference type="RefSeq" id="WP_394321416.1">
    <property type="nucleotide sequence ID" value="NZ_JBHMQU010000085.1"/>
</dbReference>
<dbReference type="EMBL" id="JBHMQU010000085">
    <property type="protein sequence ID" value="MFC0813382.1"/>
    <property type="molecule type" value="Genomic_DNA"/>
</dbReference>
<proteinExistence type="predicted"/>
<dbReference type="InterPro" id="IPR024628">
    <property type="entry name" value="Sulfotransferase_Stf0_dom"/>
</dbReference>
<dbReference type="Pfam" id="PF09037">
    <property type="entry name" value="Sulphotransf"/>
    <property type="match status" value="1"/>
</dbReference>
<evidence type="ECO:0000313" key="2">
    <source>
        <dbReference type="EMBL" id="MFC0813382.1"/>
    </source>
</evidence>
<evidence type="ECO:0000313" key="3">
    <source>
        <dbReference type="Proteomes" id="UP001589920"/>
    </source>
</evidence>
<dbReference type="Gene3D" id="3.40.50.300">
    <property type="entry name" value="P-loop containing nucleotide triphosphate hydrolases"/>
    <property type="match status" value="1"/>
</dbReference>
<evidence type="ECO:0000259" key="1">
    <source>
        <dbReference type="Pfam" id="PF09037"/>
    </source>
</evidence>